<evidence type="ECO:0000259" key="3">
    <source>
        <dbReference type="Pfam" id="PF08237"/>
    </source>
</evidence>
<dbReference type="InterPro" id="IPR029058">
    <property type="entry name" value="AB_hydrolase_fold"/>
</dbReference>
<dbReference type="SUPFAM" id="SSF53474">
    <property type="entry name" value="alpha/beta-Hydrolases"/>
    <property type="match status" value="1"/>
</dbReference>
<feature type="signal peptide" evidence="2">
    <location>
        <begin position="1"/>
        <end position="18"/>
    </location>
</feature>
<evidence type="ECO:0000313" key="5">
    <source>
        <dbReference type="Proteomes" id="UP001206639"/>
    </source>
</evidence>
<dbReference type="RefSeq" id="WP_260991408.1">
    <property type="nucleotide sequence ID" value="NZ_JAODWD010000001.1"/>
</dbReference>
<gene>
    <name evidence="4" type="ORF">N4S67_02825</name>
</gene>
<sequence>MRSLGVVILALASTVAIAVAWTTAATVQLLATALIMGGTDHPLTNDEDPAFVSNYLQNAINGYIGPASQAPTSPGLDPIQDADGNVYAVIYPAGFTPVFRDTTFGDSVDAGVTNLTGCVRGDGCDYNTNPEVTPPGPELAPSPTEDFVIFGYSQSAVVASLVKRDLIATPRPDGADTSFFLLANPMRPNGGVLARSPFPFTIPILNIPFYGATPTNSCDVGPCMPTVDVAAQYDGLGGDAPASLTNVLAILNAAAGYYYFHGDLQNRDFEDAEYQGHTGDTDYYLIRAQRLPILKPVEGFVPSPILTLLDAPLRVLIEGAYARDVDPGVATKVGLLPFRNPVATAINLLRSIPTGIDDALAEVTGDPTFRPLGTAPVTSPFGVGGPELPEPPSEELNDAAVTSASSVGDDSARQGGSEDEPVGPVDEAIDEATNGVIEDDEVIEEDEVAVVEDEVIVVEEDDEADSQTGTPTTPVTDPETPDVRGPVEFDSREPARAPLTAETGNDETTTAETVSNGNEAEAPAA</sequence>
<proteinExistence type="predicted"/>
<feature type="region of interest" description="Disordered" evidence="1">
    <location>
        <begin position="456"/>
        <end position="525"/>
    </location>
</feature>
<comment type="caution">
    <text evidence="4">The sequence shown here is derived from an EMBL/GenBank/DDBJ whole genome shotgun (WGS) entry which is preliminary data.</text>
</comment>
<keyword evidence="2" id="KW-0732">Signal</keyword>
<evidence type="ECO:0000313" key="4">
    <source>
        <dbReference type="EMBL" id="MCT7657353.1"/>
    </source>
</evidence>
<feature type="compositionally biased region" description="Low complexity" evidence="1">
    <location>
        <begin position="468"/>
        <end position="478"/>
    </location>
</feature>
<protein>
    <submittedName>
        <fullName evidence="4">PE-PPE domain-containing protein</fullName>
    </submittedName>
</protein>
<reference evidence="5" key="1">
    <citation type="submission" date="2023-07" db="EMBL/GenBank/DDBJ databases">
        <authorList>
            <person name="Deng Y."/>
            <person name="Zhang Y.-Q."/>
        </authorList>
    </citation>
    <scope>NUCLEOTIDE SEQUENCE [LARGE SCALE GENOMIC DNA]</scope>
    <source>
        <strain evidence="5">CPCC 205710</strain>
    </source>
</reference>
<dbReference type="Gene3D" id="3.40.50.1820">
    <property type="entry name" value="alpha/beta hydrolase"/>
    <property type="match status" value="1"/>
</dbReference>
<organism evidence="4 5">
    <name type="scientific">Mycobacterium deserti</name>
    <dbReference type="NCBI Taxonomy" id="2978347"/>
    <lineage>
        <taxon>Bacteria</taxon>
        <taxon>Bacillati</taxon>
        <taxon>Actinomycetota</taxon>
        <taxon>Actinomycetes</taxon>
        <taxon>Mycobacteriales</taxon>
        <taxon>Mycobacteriaceae</taxon>
        <taxon>Mycobacterium</taxon>
    </lineage>
</organism>
<evidence type="ECO:0000256" key="1">
    <source>
        <dbReference type="SAM" id="MobiDB-lite"/>
    </source>
</evidence>
<keyword evidence="5" id="KW-1185">Reference proteome</keyword>
<evidence type="ECO:0000256" key="2">
    <source>
        <dbReference type="SAM" id="SignalP"/>
    </source>
</evidence>
<feature type="chain" id="PRO_5046428672" evidence="2">
    <location>
        <begin position="19"/>
        <end position="525"/>
    </location>
</feature>
<feature type="compositionally biased region" description="Polar residues" evidence="1">
    <location>
        <begin position="502"/>
        <end position="518"/>
    </location>
</feature>
<feature type="compositionally biased region" description="Acidic residues" evidence="1">
    <location>
        <begin position="456"/>
        <end position="465"/>
    </location>
</feature>
<dbReference type="EMBL" id="JAODWD010000001">
    <property type="protein sequence ID" value="MCT7657353.1"/>
    <property type="molecule type" value="Genomic_DNA"/>
</dbReference>
<feature type="compositionally biased region" description="Basic and acidic residues" evidence="1">
    <location>
        <begin position="481"/>
        <end position="495"/>
    </location>
</feature>
<feature type="region of interest" description="Disordered" evidence="1">
    <location>
        <begin position="371"/>
        <end position="426"/>
    </location>
</feature>
<feature type="domain" description="PE-PPE" evidence="3">
    <location>
        <begin position="85"/>
        <end position="321"/>
    </location>
</feature>
<dbReference type="InterPro" id="IPR013228">
    <property type="entry name" value="PE-PPE_C"/>
</dbReference>
<dbReference type="Proteomes" id="UP001206639">
    <property type="component" value="Unassembled WGS sequence"/>
</dbReference>
<name>A0ABT2M518_9MYCO</name>
<accession>A0ABT2M518</accession>
<dbReference type="Pfam" id="PF08237">
    <property type="entry name" value="PE-PPE"/>
    <property type="match status" value="1"/>
</dbReference>